<keyword evidence="3" id="KW-1185">Reference proteome</keyword>
<comment type="caution">
    <text evidence="2">The sequence shown here is derived from an EMBL/GenBank/DDBJ whole genome shotgun (WGS) entry which is preliminary data.</text>
</comment>
<dbReference type="Proteomes" id="UP001469365">
    <property type="component" value="Unassembled WGS sequence"/>
</dbReference>
<proteinExistence type="predicted"/>
<dbReference type="RefSeq" id="WP_341417054.1">
    <property type="nucleotide sequence ID" value="NZ_JBBPCC010000012.1"/>
</dbReference>
<dbReference type="EMBL" id="JBBPCC010000012">
    <property type="protein sequence ID" value="MEK8129932.1"/>
    <property type="molecule type" value="Genomic_DNA"/>
</dbReference>
<name>A0ABU9DM38_9BACL</name>
<keyword evidence="1" id="KW-0175">Coiled coil</keyword>
<evidence type="ECO:0000313" key="2">
    <source>
        <dbReference type="EMBL" id="MEK8129932.1"/>
    </source>
</evidence>
<evidence type="ECO:0000256" key="1">
    <source>
        <dbReference type="SAM" id="Coils"/>
    </source>
</evidence>
<accession>A0ABU9DM38</accession>
<protein>
    <submittedName>
        <fullName evidence="2">Uncharacterized protein</fullName>
    </submittedName>
</protein>
<reference evidence="2 3" key="1">
    <citation type="submission" date="2024-04" db="EMBL/GenBank/DDBJ databases">
        <title>draft genome sequnece of Paenibacillus filicis.</title>
        <authorList>
            <person name="Kim D.-U."/>
        </authorList>
    </citation>
    <scope>NUCLEOTIDE SEQUENCE [LARGE SCALE GENOMIC DNA]</scope>
    <source>
        <strain evidence="2 3">KACC14197</strain>
    </source>
</reference>
<sequence length="49" mass="5958">MIKFEHILKVLTEDRDMQRMFKDMEKLDKELTSLRKSMETLINKQKISS</sequence>
<organism evidence="2 3">
    <name type="scientific">Paenibacillus filicis</name>
    <dbReference type="NCBI Taxonomy" id="669464"/>
    <lineage>
        <taxon>Bacteria</taxon>
        <taxon>Bacillati</taxon>
        <taxon>Bacillota</taxon>
        <taxon>Bacilli</taxon>
        <taxon>Bacillales</taxon>
        <taxon>Paenibacillaceae</taxon>
        <taxon>Paenibacillus</taxon>
    </lineage>
</organism>
<evidence type="ECO:0000313" key="3">
    <source>
        <dbReference type="Proteomes" id="UP001469365"/>
    </source>
</evidence>
<gene>
    <name evidence="2" type="ORF">WMW72_18680</name>
</gene>
<feature type="coiled-coil region" evidence="1">
    <location>
        <begin position="17"/>
        <end position="44"/>
    </location>
</feature>